<reference evidence="2 3" key="1">
    <citation type="submission" date="2016-10" db="EMBL/GenBank/DDBJ databases">
        <authorList>
            <person name="de Groot N.N."/>
        </authorList>
    </citation>
    <scope>NUCLEOTIDE SEQUENCE [LARGE SCALE GENOMIC DNA]</scope>
    <source>
        <strain evidence="2 3">DSM 21001</strain>
    </source>
</reference>
<keyword evidence="3" id="KW-1185">Reference proteome</keyword>
<feature type="signal peptide" evidence="1">
    <location>
        <begin position="1"/>
        <end position="32"/>
    </location>
</feature>
<feature type="chain" id="PRO_5011762780" description="Outer membrane protein beta-barrel domain-containing protein" evidence="1">
    <location>
        <begin position="33"/>
        <end position="236"/>
    </location>
</feature>
<dbReference type="AlphaFoldDB" id="A0A1I6MZY8"/>
<dbReference type="InterPro" id="IPR011250">
    <property type="entry name" value="OMP/PagP_B-barrel"/>
</dbReference>
<evidence type="ECO:0008006" key="4">
    <source>
        <dbReference type="Google" id="ProtNLM"/>
    </source>
</evidence>
<evidence type="ECO:0000313" key="2">
    <source>
        <dbReference type="EMBL" id="SFS21272.1"/>
    </source>
</evidence>
<dbReference type="OrthoDB" id="122222at2"/>
<evidence type="ECO:0000256" key="1">
    <source>
        <dbReference type="SAM" id="SignalP"/>
    </source>
</evidence>
<gene>
    <name evidence="2" type="ORF">SAMN05421771_4121</name>
</gene>
<proteinExistence type="predicted"/>
<keyword evidence="1" id="KW-0732">Signal</keyword>
<dbReference type="STRING" id="474950.SAMN05421771_4121"/>
<accession>A0A1I6MZY8</accession>
<sequence length="236" mass="25712">MSISLRRQFVRTFATSLSSSMMRLCVCSVVLAGIAHGQAEVQTKLGKQLDRLDLAVSGAGYFNTTTTGTNYLNQTVTDVPGNTLGALVQIRYIAKPWIGLEFNYGYARYTQKYTGSGGAASNTDFNFGLQANTSEYSLGYVAHPPIAIFGLKPFIGGGAGTMAYKPTTYGGQGRQEQARALYYYDVGLDDMISEHIGLRAQFRGSNSLAPDFGQNYLTILKRTWITEPAVGVFIKF</sequence>
<dbReference type="RefSeq" id="WP_089843347.1">
    <property type="nucleotide sequence ID" value="NZ_FOZL01000002.1"/>
</dbReference>
<evidence type="ECO:0000313" key="3">
    <source>
        <dbReference type="Proteomes" id="UP000199024"/>
    </source>
</evidence>
<protein>
    <recommendedName>
        <fullName evidence="4">Outer membrane protein beta-barrel domain-containing protein</fullName>
    </recommendedName>
</protein>
<dbReference type="EMBL" id="FOZL01000002">
    <property type="protein sequence ID" value="SFS21272.1"/>
    <property type="molecule type" value="Genomic_DNA"/>
</dbReference>
<organism evidence="2 3">
    <name type="scientific">Granulicella pectinivorans</name>
    <dbReference type="NCBI Taxonomy" id="474950"/>
    <lineage>
        <taxon>Bacteria</taxon>
        <taxon>Pseudomonadati</taxon>
        <taxon>Acidobacteriota</taxon>
        <taxon>Terriglobia</taxon>
        <taxon>Terriglobales</taxon>
        <taxon>Acidobacteriaceae</taxon>
        <taxon>Granulicella</taxon>
    </lineage>
</organism>
<name>A0A1I6MZY8_9BACT</name>
<dbReference type="Gene3D" id="2.40.160.20">
    <property type="match status" value="1"/>
</dbReference>
<dbReference type="SUPFAM" id="SSF56925">
    <property type="entry name" value="OMPA-like"/>
    <property type="match status" value="1"/>
</dbReference>
<dbReference type="Proteomes" id="UP000199024">
    <property type="component" value="Unassembled WGS sequence"/>
</dbReference>